<evidence type="ECO:0000259" key="1">
    <source>
        <dbReference type="Pfam" id="PF18899"/>
    </source>
</evidence>
<dbReference type="AlphaFoldDB" id="M9RNY8"/>
<dbReference type="OrthoDB" id="9798761at2"/>
<dbReference type="KEGG" id="oar:OA238_c39640"/>
<dbReference type="eggNOG" id="COG3586">
    <property type="taxonomic scope" value="Bacteria"/>
</dbReference>
<dbReference type="RefSeq" id="WP_015496883.1">
    <property type="nucleotide sequence ID" value="NC_020908.1"/>
</dbReference>
<dbReference type="Proteomes" id="UP000004688">
    <property type="component" value="Chromosome"/>
</dbReference>
<protein>
    <recommendedName>
        <fullName evidence="1">DUF5655 domain-containing protein</fullName>
    </recommendedName>
</protein>
<feature type="domain" description="DUF5655" evidence="1">
    <location>
        <begin position="179"/>
        <end position="261"/>
    </location>
</feature>
<sequence>MQQERFLLEKDIQQVVEANLVETFNLQFVASELTVEKFRVDTLAFDEESNSFVIIEYKKGNSYSVVDQGYSYLSVMLNNKADFILEYNERLDQSLRRDDVDWSASRVIFISPSFNAYQKNSVNFRDIPFELWEIRRFEGGVISLTLHQASSSEDINLIADTNPESPIKQVSSEVKVYKEEDHTSSASAVALDVYQALQEELRGWDDVTCTAMKYYVGFKKGNSLFAAVRIFKNHLSIDFSRGQISPDGQNQKTSSQSMIQRRCLTLKHGRTKMDEWETPMS</sequence>
<dbReference type="STRING" id="391616.OA238_c39640"/>
<reference evidence="2 3" key="1">
    <citation type="journal article" date="2013" name="PLoS ONE">
        <title>Poles Apart: Arctic and Antarctic Octadecabacter strains Share High Genome Plasticity and a New Type of Xanthorhodopsin.</title>
        <authorList>
            <person name="Vollmers J."/>
            <person name="Voget S."/>
            <person name="Dietrich S."/>
            <person name="Gollnow K."/>
            <person name="Smits M."/>
            <person name="Meyer K."/>
            <person name="Brinkhoff T."/>
            <person name="Simon M."/>
            <person name="Daniel R."/>
        </authorList>
    </citation>
    <scope>NUCLEOTIDE SEQUENCE [LARGE SCALE GENOMIC DNA]</scope>
    <source>
        <strain evidence="2 3">238</strain>
    </source>
</reference>
<dbReference type="EMBL" id="CP003742">
    <property type="protein sequence ID" value="AGI73902.1"/>
    <property type="molecule type" value="Genomic_DNA"/>
</dbReference>
<evidence type="ECO:0000313" key="2">
    <source>
        <dbReference type="EMBL" id="AGI73902.1"/>
    </source>
</evidence>
<dbReference type="Pfam" id="PF18899">
    <property type="entry name" value="DUF5655"/>
    <property type="match status" value="1"/>
</dbReference>
<dbReference type="InterPro" id="IPR011856">
    <property type="entry name" value="tRNA_endonuc-like_dom_sf"/>
</dbReference>
<dbReference type="GO" id="GO:0003676">
    <property type="term" value="F:nucleic acid binding"/>
    <property type="evidence" value="ECO:0007669"/>
    <property type="project" value="InterPro"/>
</dbReference>
<dbReference type="Gene3D" id="3.40.1350.10">
    <property type="match status" value="1"/>
</dbReference>
<name>M9RNY8_9RHOB</name>
<dbReference type="InterPro" id="IPR043714">
    <property type="entry name" value="DUF5655"/>
</dbReference>
<proteinExistence type="predicted"/>
<accession>M9RNY8</accession>
<dbReference type="HOGENOM" id="CLU_080101_0_0_5"/>
<organism evidence="2 3">
    <name type="scientific">Octadecabacter arcticus 238</name>
    <dbReference type="NCBI Taxonomy" id="391616"/>
    <lineage>
        <taxon>Bacteria</taxon>
        <taxon>Pseudomonadati</taxon>
        <taxon>Pseudomonadota</taxon>
        <taxon>Alphaproteobacteria</taxon>
        <taxon>Rhodobacterales</taxon>
        <taxon>Roseobacteraceae</taxon>
        <taxon>Octadecabacter</taxon>
    </lineage>
</organism>
<keyword evidence="3" id="KW-1185">Reference proteome</keyword>
<gene>
    <name evidence="2" type="ORF">OA238_c39640</name>
</gene>
<evidence type="ECO:0000313" key="3">
    <source>
        <dbReference type="Proteomes" id="UP000004688"/>
    </source>
</evidence>